<evidence type="ECO:0000313" key="1">
    <source>
        <dbReference type="EMBL" id="SDM62585.1"/>
    </source>
</evidence>
<gene>
    <name evidence="1" type="ORF">SAMN05660299_01233</name>
</gene>
<dbReference type="InterPro" id="IPR019660">
    <property type="entry name" value="Put_sensory_transdc_reg_YbjN"/>
</dbReference>
<proteinExistence type="predicted"/>
<name>A0A1G9USP6_9FIRM</name>
<reference evidence="1 2" key="1">
    <citation type="submission" date="2016-10" db="EMBL/GenBank/DDBJ databases">
        <authorList>
            <person name="de Groot N.N."/>
        </authorList>
    </citation>
    <scope>NUCLEOTIDE SEQUENCE [LARGE SCALE GENOMIC DNA]</scope>
    <source>
        <strain evidence="1 2">DSM 16981</strain>
    </source>
</reference>
<accession>A0A1G9USP6</accession>
<organism evidence="1 2">
    <name type="scientific">Megasphaera paucivorans</name>
    <dbReference type="NCBI Taxonomy" id="349095"/>
    <lineage>
        <taxon>Bacteria</taxon>
        <taxon>Bacillati</taxon>
        <taxon>Bacillota</taxon>
        <taxon>Negativicutes</taxon>
        <taxon>Veillonellales</taxon>
        <taxon>Veillonellaceae</taxon>
        <taxon>Megasphaera</taxon>
    </lineage>
</organism>
<protein>
    <submittedName>
        <fullName evidence="1">Putative sensory transduction regulator</fullName>
    </submittedName>
</protein>
<dbReference type="STRING" id="349095.SAMN05660299_01233"/>
<evidence type="ECO:0000313" key="2">
    <source>
        <dbReference type="Proteomes" id="UP000199309"/>
    </source>
</evidence>
<dbReference type="Proteomes" id="UP000199309">
    <property type="component" value="Unassembled WGS sequence"/>
</dbReference>
<dbReference type="Pfam" id="PF10722">
    <property type="entry name" value="YbjN"/>
    <property type="match status" value="1"/>
</dbReference>
<sequence length="145" mass="16348">MNKKAEKFEAMLKTEGITAFTMREMGDDFHGSVYHSNLQIKGQQLPLMVILDDSIYAILRVFVAVKVVTAENKDNIAAYLNECNKKFKVFKYYISDDGDIVLDSCLVASDDAFDADMARTIIDVMLQHLEATYTDTMQCIWGSPA</sequence>
<dbReference type="AlphaFoldDB" id="A0A1G9USP6"/>
<dbReference type="OrthoDB" id="1669180at2"/>
<dbReference type="RefSeq" id="WP_091649402.1">
    <property type="nucleotide sequence ID" value="NZ_FNHQ01000010.1"/>
</dbReference>
<dbReference type="EMBL" id="FNHQ01000010">
    <property type="protein sequence ID" value="SDM62585.1"/>
    <property type="molecule type" value="Genomic_DNA"/>
</dbReference>
<keyword evidence="2" id="KW-1185">Reference proteome</keyword>